<dbReference type="Proteomes" id="UP000035929">
    <property type="component" value="Unassembled WGS sequence"/>
</dbReference>
<feature type="domain" description="AMP-dependent synthetase/ligase" evidence="2">
    <location>
        <begin position="65"/>
        <end position="122"/>
    </location>
</feature>
<feature type="non-terminal residue" evidence="4">
    <location>
        <position position="123"/>
    </location>
</feature>
<feature type="domain" description="Acetyl-coenzyme A synthetase N-terminal" evidence="3">
    <location>
        <begin position="7"/>
        <end position="61"/>
    </location>
</feature>
<dbReference type="PANTHER" id="PTHR43347">
    <property type="entry name" value="ACYL-COA SYNTHETASE"/>
    <property type="match status" value="1"/>
</dbReference>
<accession>A0A0J6S0D0</accession>
<evidence type="ECO:0000259" key="2">
    <source>
        <dbReference type="Pfam" id="PF00501"/>
    </source>
</evidence>
<evidence type="ECO:0000256" key="1">
    <source>
        <dbReference type="ARBA" id="ARBA00006432"/>
    </source>
</evidence>
<gene>
    <name evidence="4" type="primary">prpE</name>
    <name evidence="4" type="ORF">VP06_32115</name>
</gene>
<dbReference type="EC" id="6.2.1.17" evidence="4"/>
<dbReference type="Pfam" id="PF00501">
    <property type="entry name" value="AMP-binding"/>
    <property type="match status" value="1"/>
</dbReference>
<dbReference type="InterPro" id="IPR032387">
    <property type="entry name" value="ACAS_N"/>
</dbReference>
<name>A0A0J6S0D0_9HYPH</name>
<protein>
    <submittedName>
        <fullName evidence="4">Propionyl-CoA synthetase</fullName>
        <ecNumber evidence="4">6.2.1.17</ecNumber>
    </submittedName>
</protein>
<keyword evidence="4" id="KW-0436">Ligase</keyword>
<dbReference type="OrthoDB" id="8242370at2"/>
<evidence type="ECO:0000259" key="3">
    <source>
        <dbReference type="Pfam" id="PF16177"/>
    </source>
</evidence>
<dbReference type="InterPro" id="IPR000873">
    <property type="entry name" value="AMP-dep_synth/lig_dom"/>
</dbReference>
<dbReference type="PATRIC" id="fig|270351.6.peg.5218"/>
<dbReference type="GO" id="GO:0050218">
    <property type="term" value="F:propionate-CoA ligase activity"/>
    <property type="evidence" value="ECO:0007669"/>
    <property type="project" value="UniProtKB-EC"/>
</dbReference>
<dbReference type="InterPro" id="IPR042099">
    <property type="entry name" value="ANL_N_sf"/>
</dbReference>
<reference evidence="4 5" key="1">
    <citation type="submission" date="2015-03" db="EMBL/GenBank/DDBJ databases">
        <title>Genome sequencing of Methylobacterium aquaticum DSM16371 type strain.</title>
        <authorList>
            <person name="Chaudhry V."/>
            <person name="Patil P.B."/>
        </authorList>
    </citation>
    <scope>NUCLEOTIDE SEQUENCE [LARGE SCALE GENOMIC DNA]</scope>
    <source>
        <strain evidence="4 5">DSM 16371</strain>
    </source>
</reference>
<dbReference type="EMBL" id="LABX01000364">
    <property type="protein sequence ID" value="KMO27013.1"/>
    <property type="molecule type" value="Genomic_DNA"/>
</dbReference>
<dbReference type="AlphaFoldDB" id="A0A0J6S0D0"/>
<dbReference type="SUPFAM" id="SSF56801">
    <property type="entry name" value="Acetyl-CoA synthetase-like"/>
    <property type="match status" value="1"/>
</dbReference>
<evidence type="ECO:0000313" key="5">
    <source>
        <dbReference type="Proteomes" id="UP000035929"/>
    </source>
</evidence>
<comment type="similarity">
    <text evidence="1">Belongs to the ATP-dependent AMP-binding enzyme family.</text>
</comment>
<dbReference type="Pfam" id="PF16177">
    <property type="entry name" value="ACAS_N"/>
    <property type="match status" value="1"/>
</dbReference>
<organism evidence="4 5">
    <name type="scientific">Methylobacterium aquaticum</name>
    <dbReference type="NCBI Taxonomy" id="270351"/>
    <lineage>
        <taxon>Bacteria</taxon>
        <taxon>Pseudomonadati</taxon>
        <taxon>Pseudomonadota</taxon>
        <taxon>Alphaproteobacteria</taxon>
        <taxon>Hyphomicrobiales</taxon>
        <taxon>Methylobacteriaceae</taxon>
        <taxon>Methylobacterium</taxon>
    </lineage>
</organism>
<comment type="caution">
    <text evidence="4">The sequence shown here is derived from an EMBL/GenBank/DDBJ whole genome shotgun (WGS) entry which is preliminary data.</text>
</comment>
<proteinExistence type="inferred from homology"/>
<dbReference type="PANTHER" id="PTHR43347:SF3">
    <property type="entry name" value="ACYL-COA SYNTHETASE SHORT-CHAIN FAMILY MEMBER 3, MITOCHONDRIAL"/>
    <property type="match status" value="1"/>
</dbReference>
<sequence>MASPSRYPETYAAWQRDPEAFWGEAAAAIDWATPATRIFAPEEGAYGRWFVGGEVNACHNAVDRHVAAGRGDQAAILYDSPVTGTKRRITYAELLSEVEALAAVLQDLGVGRGDRVVLYMPMG</sequence>
<evidence type="ECO:0000313" key="4">
    <source>
        <dbReference type="EMBL" id="KMO27013.1"/>
    </source>
</evidence>
<dbReference type="RefSeq" id="WP_048467864.1">
    <property type="nucleotide sequence ID" value="NZ_LABX01000364.1"/>
</dbReference>
<dbReference type="Gene3D" id="3.40.50.12780">
    <property type="entry name" value="N-terminal domain of ligase-like"/>
    <property type="match status" value="1"/>
</dbReference>